<feature type="transmembrane region" description="Helical" evidence="9">
    <location>
        <begin position="206"/>
        <end position="225"/>
    </location>
</feature>
<dbReference type="Pfam" id="PF16916">
    <property type="entry name" value="ZT_dimer"/>
    <property type="match status" value="1"/>
</dbReference>
<dbReference type="SUPFAM" id="SSF161111">
    <property type="entry name" value="Cation efflux protein transmembrane domain-like"/>
    <property type="match status" value="1"/>
</dbReference>
<protein>
    <submittedName>
        <fullName evidence="12">Zinc transporter 1</fullName>
    </submittedName>
</protein>
<feature type="domain" description="Cation efflux protein transmembrane" evidence="10">
    <location>
        <begin position="140"/>
        <end position="388"/>
    </location>
</feature>
<feature type="transmembrane region" description="Helical" evidence="9">
    <location>
        <begin position="140"/>
        <end position="160"/>
    </location>
</feature>
<feature type="domain" description="Cation efflux protein cytoplasmic" evidence="11">
    <location>
        <begin position="402"/>
        <end position="465"/>
    </location>
</feature>
<evidence type="ECO:0000256" key="3">
    <source>
        <dbReference type="ARBA" id="ARBA00022448"/>
    </source>
</evidence>
<evidence type="ECO:0000256" key="4">
    <source>
        <dbReference type="ARBA" id="ARBA00022692"/>
    </source>
</evidence>
<reference evidence="12 13" key="1">
    <citation type="journal article" date="2016" name="Genome Biol. Evol.">
        <title>Gene Family Evolution Reflects Adaptation to Soil Environmental Stressors in the Genome of the Collembolan Orchesella cincta.</title>
        <authorList>
            <person name="Faddeeva-Vakhrusheva A."/>
            <person name="Derks M.F."/>
            <person name="Anvar S.Y."/>
            <person name="Agamennone V."/>
            <person name="Suring W."/>
            <person name="Smit S."/>
            <person name="van Straalen N.M."/>
            <person name="Roelofs D."/>
        </authorList>
    </citation>
    <scope>NUCLEOTIDE SEQUENCE [LARGE SCALE GENOMIC DNA]</scope>
    <source>
        <tissue evidence="12">Mixed pool</tissue>
    </source>
</reference>
<dbReference type="InterPro" id="IPR027469">
    <property type="entry name" value="Cation_efflux_TMD_sf"/>
</dbReference>
<comment type="caution">
    <text evidence="12">The sequence shown here is derived from an EMBL/GenBank/DDBJ whole genome shotgun (WGS) entry which is preliminary data.</text>
</comment>
<dbReference type="OMA" id="CLFHQHG"/>
<organism evidence="12 13">
    <name type="scientific">Orchesella cincta</name>
    <name type="common">Springtail</name>
    <name type="synonym">Podura cincta</name>
    <dbReference type="NCBI Taxonomy" id="48709"/>
    <lineage>
        <taxon>Eukaryota</taxon>
        <taxon>Metazoa</taxon>
        <taxon>Ecdysozoa</taxon>
        <taxon>Arthropoda</taxon>
        <taxon>Hexapoda</taxon>
        <taxon>Collembola</taxon>
        <taxon>Entomobryomorpha</taxon>
        <taxon>Entomobryoidea</taxon>
        <taxon>Orchesellidae</taxon>
        <taxon>Orchesellinae</taxon>
        <taxon>Orchesella</taxon>
    </lineage>
</organism>
<dbReference type="InterPro" id="IPR002524">
    <property type="entry name" value="Cation_efflux"/>
</dbReference>
<dbReference type="Gene3D" id="1.20.1510.10">
    <property type="entry name" value="Cation efflux protein transmembrane domain"/>
    <property type="match status" value="1"/>
</dbReference>
<dbReference type="NCBIfam" id="TIGR01297">
    <property type="entry name" value="CDF"/>
    <property type="match status" value="1"/>
</dbReference>
<feature type="transmembrane region" description="Helical" evidence="9">
    <location>
        <begin position="358"/>
        <end position="380"/>
    </location>
</feature>
<dbReference type="Proteomes" id="UP000094527">
    <property type="component" value="Unassembled WGS sequence"/>
</dbReference>
<dbReference type="GO" id="GO:0005385">
    <property type="term" value="F:zinc ion transmembrane transporter activity"/>
    <property type="evidence" value="ECO:0007669"/>
    <property type="project" value="TreeGrafter"/>
</dbReference>
<gene>
    <name evidence="12" type="ORF">Ocin01_09361</name>
</gene>
<keyword evidence="3" id="KW-0813">Transport</keyword>
<dbReference type="GO" id="GO:0010312">
    <property type="term" value="P:detoxification of zinc ion"/>
    <property type="evidence" value="ECO:0007669"/>
    <property type="project" value="TreeGrafter"/>
</dbReference>
<proteinExistence type="inferred from homology"/>
<dbReference type="EMBL" id="LJIJ01000455">
    <property type="protein sequence ID" value="ODM97326.1"/>
    <property type="molecule type" value="Genomic_DNA"/>
</dbReference>
<evidence type="ECO:0000256" key="2">
    <source>
        <dbReference type="ARBA" id="ARBA00008873"/>
    </source>
</evidence>
<feature type="region of interest" description="Disordered" evidence="8">
    <location>
        <begin position="291"/>
        <end position="319"/>
    </location>
</feature>
<sequence>MSSFSGGSSSDSLVELNKRVKLMITSDKRIKVFYEPEKNGQKYEISGSPCLRSEAVCLNQERGETVSLKLQGKESNSESNYVRLSPCGLSEDLLSTCEEADKENGRKNGDVKCKTFINGKGRRGTEKKKMGASTGNKTRLVAMFTMTFGFFLVEIIVGYITNSMALVADSFHMLSDVAALVVAFVSVKMSPKKWSKNTFGWARAEVLGALVNAVFLVALCFSILVESVKRFLHDEVIDQPKLILIVGVIGLVVNLVGIVLFRHHHGGPGHNHHHHSIKHQRRLTRMVATDDNENDERVTSADNAPPQPIPPPTNHKHASASQMNMKGVFLHVMADALGSVVVIISALIIWLTEWEYKMYVDPCLSVFLVVLILYSVWPLLQESAMILLQTVPTHIQIDELQRKLIREVEGVIAVHEFHIWQLAGDRIIASAHIRCRNLADYIRIAEKVKEFFHNEGIHSTTIQPEFVEQYPDVDQSRVYDCYLSCSDPASATSCAANTCCGPISDSDAAETAQDETLDMNNIPV</sequence>
<dbReference type="PANTHER" id="PTHR45820:SF4">
    <property type="entry name" value="ZINC TRANSPORTER 63C, ISOFORM F"/>
    <property type="match status" value="1"/>
</dbReference>
<evidence type="ECO:0000313" key="12">
    <source>
        <dbReference type="EMBL" id="ODM97326.1"/>
    </source>
</evidence>
<evidence type="ECO:0000256" key="6">
    <source>
        <dbReference type="ARBA" id="ARBA00022989"/>
    </source>
</evidence>
<dbReference type="STRING" id="48709.A0A1D2MWD8"/>
<keyword evidence="6 9" id="KW-1133">Transmembrane helix</keyword>
<dbReference type="GO" id="GO:0016020">
    <property type="term" value="C:membrane"/>
    <property type="evidence" value="ECO:0007669"/>
    <property type="project" value="UniProtKB-SubCell"/>
</dbReference>
<feature type="transmembrane region" description="Helical" evidence="9">
    <location>
        <begin position="241"/>
        <end position="261"/>
    </location>
</feature>
<dbReference type="OrthoDB" id="29444at2759"/>
<name>A0A1D2MWD8_ORCCI</name>
<dbReference type="GO" id="GO:0006882">
    <property type="term" value="P:intracellular zinc ion homeostasis"/>
    <property type="evidence" value="ECO:0007669"/>
    <property type="project" value="TreeGrafter"/>
</dbReference>
<accession>A0A1D2MWD8</accession>
<feature type="transmembrane region" description="Helical" evidence="9">
    <location>
        <begin position="166"/>
        <end position="185"/>
    </location>
</feature>
<dbReference type="InterPro" id="IPR058533">
    <property type="entry name" value="Cation_efflux_TM"/>
</dbReference>
<dbReference type="InterPro" id="IPR027470">
    <property type="entry name" value="Cation_efflux_CTD"/>
</dbReference>
<comment type="subcellular location">
    <subcellularLocation>
        <location evidence="1">Membrane</location>
        <topology evidence="1">Multi-pass membrane protein</topology>
    </subcellularLocation>
</comment>
<evidence type="ECO:0000256" key="5">
    <source>
        <dbReference type="ARBA" id="ARBA00022833"/>
    </source>
</evidence>
<comment type="similarity">
    <text evidence="2">Belongs to the cation diffusion facilitator (CDF) transporter (TC 2.A.4) family. SLC30A subfamily.</text>
</comment>
<evidence type="ECO:0000259" key="11">
    <source>
        <dbReference type="Pfam" id="PF16916"/>
    </source>
</evidence>
<keyword evidence="4 9" id="KW-0812">Transmembrane</keyword>
<evidence type="ECO:0000259" key="10">
    <source>
        <dbReference type="Pfam" id="PF01545"/>
    </source>
</evidence>
<dbReference type="AlphaFoldDB" id="A0A1D2MWD8"/>
<keyword evidence="13" id="KW-1185">Reference proteome</keyword>
<feature type="transmembrane region" description="Helical" evidence="9">
    <location>
        <begin position="328"/>
        <end position="352"/>
    </location>
</feature>
<evidence type="ECO:0000256" key="7">
    <source>
        <dbReference type="ARBA" id="ARBA00023136"/>
    </source>
</evidence>
<keyword evidence="5" id="KW-0862">Zinc</keyword>
<dbReference type="PANTHER" id="PTHR45820">
    <property type="entry name" value="FI23527P1"/>
    <property type="match status" value="1"/>
</dbReference>
<evidence type="ECO:0000313" key="13">
    <source>
        <dbReference type="Proteomes" id="UP000094527"/>
    </source>
</evidence>
<evidence type="ECO:0000256" key="1">
    <source>
        <dbReference type="ARBA" id="ARBA00004141"/>
    </source>
</evidence>
<keyword evidence="7 9" id="KW-0472">Membrane</keyword>
<evidence type="ECO:0000256" key="9">
    <source>
        <dbReference type="SAM" id="Phobius"/>
    </source>
</evidence>
<evidence type="ECO:0000256" key="8">
    <source>
        <dbReference type="SAM" id="MobiDB-lite"/>
    </source>
</evidence>
<dbReference type="Pfam" id="PF01545">
    <property type="entry name" value="Cation_efflux"/>
    <property type="match status" value="1"/>
</dbReference>